<proteinExistence type="predicted"/>
<reference evidence="2 3" key="1">
    <citation type="submission" date="2022-05" db="EMBL/GenBank/DDBJ databases">
        <authorList>
            <consortium name="Genoscope - CEA"/>
            <person name="William W."/>
        </authorList>
    </citation>
    <scope>NUCLEOTIDE SEQUENCE [LARGE SCALE GENOMIC DNA]</scope>
</reference>
<feature type="region of interest" description="Disordered" evidence="1">
    <location>
        <begin position="1"/>
        <end position="26"/>
    </location>
</feature>
<gene>
    <name evidence="2" type="ORF">PEVE_00017868</name>
</gene>
<evidence type="ECO:0000313" key="2">
    <source>
        <dbReference type="EMBL" id="CAH3187686.1"/>
    </source>
</evidence>
<evidence type="ECO:0000313" key="3">
    <source>
        <dbReference type="Proteomes" id="UP001159427"/>
    </source>
</evidence>
<protein>
    <submittedName>
        <fullName evidence="2">Uncharacterized protein</fullName>
    </submittedName>
</protein>
<feature type="compositionally biased region" description="Basic and acidic residues" evidence="1">
    <location>
        <begin position="10"/>
        <end position="23"/>
    </location>
</feature>
<dbReference type="Proteomes" id="UP001159427">
    <property type="component" value="Unassembled WGS sequence"/>
</dbReference>
<accession>A0ABN8SA52</accession>
<name>A0ABN8SA52_9CNID</name>
<sequence>MAAVSVKRSIGQEDKRKARDTHTPTHSLASTTCVVWSACTRLGTILDNKMSWFTRSKALLRSKNTNPTNLLLSIAFSQLSVRLNKAISQVAALCVIFQHRAEGCVIDICPAKKRIALEQKSV</sequence>
<feature type="non-terminal residue" evidence="2">
    <location>
        <position position="122"/>
    </location>
</feature>
<evidence type="ECO:0000256" key="1">
    <source>
        <dbReference type="SAM" id="MobiDB-lite"/>
    </source>
</evidence>
<dbReference type="EMBL" id="CALNXI010002440">
    <property type="protein sequence ID" value="CAH3187686.1"/>
    <property type="molecule type" value="Genomic_DNA"/>
</dbReference>
<organism evidence="2 3">
    <name type="scientific">Porites evermanni</name>
    <dbReference type="NCBI Taxonomy" id="104178"/>
    <lineage>
        <taxon>Eukaryota</taxon>
        <taxon>Metazoa</taxon>
        <taxon>Cnidaria</taxon>
        <taxon>Anthozoa</taxon>
        <taxon>Hexacorallia</taxon>
        <taxon>Scleractinia</taxon>
        <taxon>Fungiina</taxon>
        <taxon>Poritidae</taxon>
        <taxon>Porites</taxon>
    </lineage>
</organism>
<keyword evidence="3" id="KW-1185">Reference proteome</keyword>
<comment type="caution">
    <text evidence="2">The sequence shown here is derived from an EMBL/GenBank/DDBJ whole genome shotgun (WGS) entry which is preliminary data.</text>
</comment>